<protein>
    <submittedName>
        <fullName evidence="2">Helix-turn-helix domain protein</fullName>
    </submittedName>
</protein>
<proteinExistence type="predicted"/>
<name>A0A1Y5P0G8_9MICO</name>
<dbReference type="InterPro" id="IPR041413">
    <property type="entry name" value="MLTR_LBD"/>
</dbReference>
<dbReference type="Pfam" id="PF17765">
    <property type="entry name" value="MLTR_LBD"/>
    <property type="match status" value="1"/>
</dbReference>
<dbReference type="PANTHER" id="PTHR35010">
    <property type="entry name" value="BLL4672 PROTEIN-RELATED"/>
    <property type="match status" value="1"/>
</dbReference>
<dbReference type="SUPFAM" id="SSF47413">
    <property type="entry name" value="lambda repressor-like DNA-binding domains"/>
    <property type="match status" value="1"/>
</dbReference>
<organism evidence="2">
    <name type="scientific">uncultured Microbacterium sp</name>
    <dbReference type="NCBI Taxonomy" id="191216"/>
    <lineage>
        <taxon>Bacteria</taxon>
        <taxon>Bacillati</taxon>
        <taxon>Actinomycetota</taxon>
        <taxon>Actinomycetes</taxon>
        <taxon>Micrococcales</taxon>
        <taxon>Microbacteriaceae</taxon>
        <taxon>Microbacterium</taxon>
        <taxon>environmental samples</taxon>
    </lineage>
</organism>
<dbReference type="InterPro" id="IPR001387">
    <property type="entry name" value="Cro/C1-type_HTH"/>
</dbReference>
<gene>
    <name evidence="2" type="ORF">MIPYR_20425</name>
</gene>
<dbReference type="AlphaFoldDB" id="A0A1Y5P0G8"/>
<dbReference type="Gene3D" id="3.30.450.180">
    <property type="match status" value="1"/>
</dbReference>
<dbReference type="GO" id="GO:0003677">
    <property type="term" value="F:DNA binding"/>
    <property type="evidence" value="ECO:0007669"/>
    <property type="project" value="InterPro"/>
</dbReference>
<sequence>MDREQLAEFLRRRRDALQPEDVGLSRGPRRRTPGLRREEVAQLAMMSTDYLNRLEQGRGPQPSTQMLTALARALHLNVAERDHLFRLAGHAAPDRVGTTSHVSPGMLRILDRLQDTPAQVVDELGEALLQTGPAKALLGDLSGLTGLSRMVAYRWFTEPASREVYARADHEERERTFVAELRGAYTRLGEGSRAGQAVRELLATSPEFARRWAEHEVMEKHPTTKRFVHAEVGELTLDCQTLLDTETGQRLLVFTATPGTADGEKLALLCVIGTQSMSGSAAVS</sequence>
<dbReference type="PANTHER" id="PTHR35010:SF2">
    <property type="entry name" value="BLL4672 PROTEIN"/>
    <property type="match status" value="1"/>
</dbReference>
<reference evidence="2" key="1">
    <citation type="submission" date="2016-03" db="EMBL/GenBank/DDBJ databases">
        <authorList>
            <person name="Ploux O."/>
        </authorList>
    </citation>
    <scope>NUCLEOTIDE SEQUENCE</scope>
    <source>
        <strain evidence="2">UC1</strain>
    </source>
</reference>
<dbReference type="PROSITE" id="PS50943">
    <property type="entry name" value="HTH_CROC1"/>
    <property type="match status" value="1"/>
</dbReference>
<dbReference type="Gene3D" id="1.10.260.40">
    <property type="entry name" value="lambda repressor-like DNA-binding domains"/>
    <property type="match status" value="1"/>
</dbReference>
<dbReference type="Pfam" id="PF13560">
    <property type="entry name" value="HTH_31"/>
    <property type="match status" value="1"/>
</dbReference>
<accession>A0A1Y5P0G8</accession>
<dbReference type="InterPro" id="IPR010982">
    <property type="entry name" value="Lambda_DNA-bd_dom_sf"/>
</dbReference>
<evidence type="ECO:0000259" key="1">
    <source>
        <dbReference type="PROSITE" id="PS50943"/>
    </source>
</evidence>
<dbReference type="RefSeq" id="WP_295575306.1">
    <property type="nucleotide sequence ID" value="NZ_FLQR01000006.1"/>
</dbReference>
<dbReference type="CDD" id="cd00093">
    <property type="entry name" value="HTH_XRE"/>
    <property type="match status" value="1"/>
</dbReference>
<evidence type="ECO:0000313" key="2">
    <source>
        <dbReference type="EMBL" id="SBS72115.1"/>
    </source>
</evidence>
<feature type="domain" description="HTH cro/C1-type" evidence="1">
    <location>
        <begin position="34"/>
        <end position="81"/>
    </location>
</feature>
<dbReference type="SMART" id="SM00530">
    <property type="entry name" value="HTH_XRE"/>
    <property type="match status" value="1"/>
</dbReference>
<dbReference type="EMBL" id="FLQR01000006">
    <property type="protein sequence ID" value="SBS72115.1"/>
    <property type="molecule type" value="Genomic_DNA"/>
</dbReference>